<keyword evidence="2" id="KW-1185">Reference proteome</keyword>
<accession>A0ACB9MMG6</accession>
<organism evidence="1 2">
    <name type="scientific">Melastoma candidum</name>
    <dbReference type="NCBI Taxonomy" id="119954"/>
    <lineage>
        <taxon>Eukaryota</taxon>
        <taxon>Viridiplantae</taxon>
        <taxon>Streptophyta</taxon>
        <taxon>Embryophyta</taxon>
        <taxon>Tracheophyta</taxon>
        <taxon>Spermatophyta</taxon>
        <taxon>Magnoliopsida</taxon>
        <taxon>eudicotyledons</taxon>
        <taxon>Gunneridae</taxon>
        <taxon>Pentapetalae</taxon>
        <taxon>rosids</taxon>
        <taxon>malvids</taxon>
        <taxon>Myrtales</taxon>
        <taxon>Melastomataceae</taxon>
        <taxon>Melastomatoideae</taxon>
        <taxon>Melastomateae</taxon>
        <taxon>Melastoma</taxon>
    </lineage>
</organism>
<dbReference type="EMBL" id="CM042888">
    <property type="protein sequence ID" value="KAI4325259.1"/>
    <property type="molecule type" value="Genomic_DNA"/>
</dbReference>
<proteinExistence type="predicted"/>
<protein>
    <submittedName>
        <fullName evidence="1">Uncharacterized protein</fullName>
    </submittedName>
</protein>
<name>A0ACB9MMG6_9MYRT</name>
<evidence type="ECO:0000313" key="2">
    <source>
        <dbReference type="Proteomes" id="UP001057402"/>
    </source>
</evidence>
<comment type="caution">
    <text evidence="1">The sequence shown here is derived from an EMBL/GenBank/DDBJ whole genome shotgun (WGS) entry which is preliminary data.</text>
</comment>
<reference evidence="2" key="1">
    <citation type="journal article" date="2023" name="Front. Plant Sci.">
        <title>Chromosomal-level genome assembly of Melastoma candidum provides insights into trichome evolution.</title>
        <authorList>
            <person name="Zhong Y."/>
            <person name="Wu W."/>
            <person name="Sun C."/>
            <person name="Zou P."/>
            <person name="Liu Y."/>
            <person name="Dai S."/>
            <person name="Zhou R."/>
        </authorList>
    </citation>
    <scope>NUCLEOTIDE SEQUENCE [LARGE SCALE GENOMIC DNA]</scope>
</reference>
<dbReference type="Proteomes" id="UP001057402">
    <property type="component" value="Chromosome 9"/>
</dbReference>
<gene>
    <name evidence="1" type="ORF">MLD38_030673</name>
</gene>
<sequence>MKAVIGVLLLLCVFCNDSVSTSERPHARESFVVDSPQNQGTCTYTLTMRTSCLSSSSTRDQISLTFGDAYGNQVYIPRLDNPNQRTFTRCATDTFQLTGPCTYQICYVYIYRRGTDGLRLKRATIQGYNMRPVTFEYHANIPSGVWFGFNHCQSGGYKRATYS</sequence>
<evidence type="ECO:0000313" key="1">
    <source>
        <dbReference type="EMBL" id="KAI4325259.1"/>
    </source>
</evidence>